<organism evidence="3 4">
    <name type="scientific">Pseudomonas phage Noxifer</name>
    <dbReference type="NCBI Taxonomy" id="2006684"/>
    <lineage>
        <taxon>Viruses</taxon>
        <taxon>Duplodnaviria</taxon>
        <taxon>Heunggongvirae</taxon>
        <taxon>Uroviricota</taxon>
        <taxon>Caudoviricetes</taxon>
        <taxon>Chimalliviridae</taxon>
        <taxon>Noxifervirus</taxon>
        <taxon>Noxifervirus noxifer</taxon>
    </lineage>
</organism>
<dbReference type="Proteomes" id="UP000224829">
    <property type="component" value="Segment"/>
</dbReference>
<keyword evidence="4" id="KW-1185">Reference proteome</keyword>
<gene>
    <name evidence="3" type="ORF">NOXIFER_200</name>
</gene>
<evidence type="ECO:0000259" key="2">
    <source>
        <dbReference type="Pfam" id="PF24729"/>
    </source>
</evidence>
<evidence type="ECO:0000313" key="3">
    <source>
        <dbReference type="EMBL" id="ARV77369.1"/>
    </source>
</evidence>
<proteinExistence type="predicted"/>
<dbReference type="Pfam" id="PF24729">
    <property type="entry name" value="Acb2_Tad1_hairpin"/>
    <property type="match status" value="1"/>
</dbReference>
<keyword evidence="1" id="KW-0547">Nucleotide-binding</keyword>
<protein>
    <recommendedName>
        <fullName evidence="2">Acb2/Tad1 hairpin domain-containing protein</fullName>
    </recommendedName>
</protein>
<reference evidence="3 4" key="1">
    <citation type="submission" date="2017-05" db="EMBL/GenBank/DDBJ databases">
        <authorList>
            <person name="Song R."/>
            <person name="Chenine A.L."/>
            <person name="Ruprecht R.M."/>
        </authorList>
    </citation>
    <scope>NUCLEOTIDE SEQUENCE [LARGE SCALE GENOMIC DNA]</scope>
</reference>
<name>A0A1Y0T0Q2_9CAUD</name>
<feature type="domain" description="Acb2/Tad1 hairpin" evidence="2">
    <location>
        <begin position="56"/>
        <end position="120"/>
    </location>
</feature>
<dbReference type="InterPro" id="IPR056098">
    <property type="entry name" value="Acb2/Tad1_hairpin"/>
</dbReference>
<dbReference type="EMBL" id="MF063068">
    <property type="protein sequence ID" value="ARV77369.1"/>
    <property type="molecule type" value="Genomic_DNA"/>
</dbReference>
<sequence>MTEAMKWLEQNGPETVKPTKLTWERGPIDPESGVSAMYMVEGMDYTNNPSAQAGMPNELLILFQSGIVPENGINGVTPEILLEILIDRFEGYQSGNFACEENDAALTGMRDALAAIQRRRAERAERGVLNTMQK</sequence>
<accession>A0A1Y0T0Q2</accession>
<evidence type="ECO:0000313" key="4">
    <source>
        <dbReference type="Proteomes" id="UP000224829"/>
    </source>
</evidence>
<evidence type="ECO:0000256" key="1">
    <source>
        <dbReference type="ARBA" id="ARBA00022741"/>
    </source>
</evidence>